<evidence type="ECO:0000256" key="1">
    <source>
        <dbReference type="SAM" id="Coils"/>
    </source>
</evidence>
<keyword evidence="1" id="KW-0175">Coiled coil</keyword>
<keyword evidence="4" id="KW-1185">Reference proteome</keyword>
<dbReference type="EMBL" id="CAJZBQ010000056">
    <property type="protein sequence ID" value="CAG9332959.1"/>
    <property type="molecule type" value="Genomic_DNA"/>
</dbReference>
<dbReference type="InterPro" id="IPR029602">
    <property type="entry name" value="IFT74"/>
</dbReference>
<reference evidence="3" key="1">
    <citation type="submission" date="2021-09" db="EMBL/GenBank/DDBJ databases">
        <authorList>
            <consortium name="AG Swart"/>
            <person name="Singh M."/>
            <person name="Singh A."/>
            <person name="Seah K."/>
            <person name="Emmerich C."/>
        </authorList>
    </citation>
    <scope>NUCLEOTIDE SEQUENCE</scope>
    <source>
        <strain evidence="3">ATCC30299</strain>
    </source>
</reference>
<protein>
    <recommendedName>
        <fullName evidence="5">Intraflagellar transport protein 74 homolog</fullName>
    </recommendedName>
</protein>
<comment type="caution">
    <text evidence="3">The sequence shown here is derived from an EMBL/GenBank/DDBJ whole genome shotgun (WGS) entry which is preliminary data.</text>
</comment>
<evidence type="ECO:0000313" key="4">
    <source>
        <dbReference type="Proteomes" id="UP001162131"/>
    </source>
</evidence>
<dbReference type="GO" id="GO:0048487">
    <property type="term" value="F:beta-tubulin binding"/>
    <property type="evidence" value="ECO:0007669"/>
    <property type="project" value="InterPro"/>
</dbReference>
<feature type="coiled-coil region" evidence="1">
    <location>
        <begin position="294"/>
        <end position="382"/>
    </location>
</feature>
<dbReference type="GO" id="GO:0035735">
    <property type="term" value="P:intraciliary transport involved in cilium assembly"/>
    <property type="evidence" value="ECO:0007669"/>
    <property type="project" value="TreeGrafter"/>
</dbReference>
<dbReference type="Proteomes" id="UP001162131">
    <property type="component" value="Unassembled WGS sequence"/>
</dbReference>
<feature type="region of interest" description="Disordered" evidence="2">
    <location>
        <begin position="1"/>
        <end position="37"/>
    </location>
</feature>
<gene>
    <name evidence="3" type="ORF">BSTOLATCC_MIC57780</name>
</gene>
<dbReference type="GO" id="GO:0030992">
    <property type="term" value="C:intraciliary transport particle B"/>
    <property type="evidence" value="ECO:0007669"/>
    <property type="project" value="InterPro"/>
</dbReference>
<evidence type="ECO:0000256" key="2">
    <source>
        <dbReference type="SAM" id="MobiDB-lite"/>
    </source>
</evidence>
<feature type="compositionally biased region" description="Gly residues" evidence="2">
    <location>
        <begin position="18"/>
        <end position="31"/>
    </location>
</feature>
<sequence length="570" mass="66205">MSGRAPTAYRVPSRQGTGFRGTTGMRGGDASGGASVPDVTVVNRPITNHGLTGIQAQKSGPGRVYYDKSYYLGEIRKKNQELMTEIEKFSNEMEEINRDSNMFKVLEKKREALIKEVRNLEGELADYNLSLDKKRGEAQAEEVLSNYEFMRVQNQRQREMLDSLFLERKGMENQLAAIEHEIATINAQAEERLTELEPDQRQEYVQLQNENKNLEDEIGQKKQLLDNVNQRLVMADAKLRTDVMKQKANHLREQKESLLRRKEDLEVQTNDQNLSFPEAREKLLARVKADNQVIKDIESRTKEVEKGIANYKKQIEEMEQELKTSSDTSHIQKYEILNQRDQEMTQFIESFETTKKNELEMIKTLEDNISNLLEQISRILDRKESMPTQQQVQEWGSDLAFKKGQTANAAATMEMLKRQLAERQADLEKVKNLDQRIPQQLKGIQEKTAQIQEELRTKYNNIEDMRIAAQENLNRLYKTKEYLVNKKDTLSQQLRALTIKLDTKKQQMGDVKFYKELQETESKMTINEQTIFGLKSYIESKGAETNYGPIMNDCMRILEDINNTLLSRYN</sequence>
<evidence type="ECO:0000313" key="3">
    <source>
        <dbReference type="EMBL" id="CAG9332959.1"/>
    </source>
</evidence>
<feature type="coiled-coil region" evidence="1">
    <location>
        <begin position="413"/>
        <end position="507"/>
    </location>
</feature>
<name>A0AAU9JZ61_9CILI</name>
<proteinExistence type="predicted"/>
<dbReference type="PANTHER" id="PTHR31432">
    <property type="entry name" value="INTRAFLAGELLAR TRANSPORT PROTEIN 74 HOMOLOG"/>
    <property type="match status" value="1"/>
</dbReference>
<dbReference type="GO" id="GO:0005929">
    <property type="term" value="C:cilium"/>
    <property type="evidence" value="ECO:0007669"/>
    <property type="project" value="TreeGrafter"/>
</dbReference>
<organism evidence="3 4">
    <name type="scientific">Blepharisma stoltei</name>
    <dbReference type="NCBI Taxonomy" id="1481888"/>
    <lineage>
        <taxon>Eukaryota</taxon>
        <taxon>Sar</taxon>
        <taxon>Alveolata</taxon>
        <taxon>Ciliophora</taxon>
        <taxon>Postciliodesmatophora</taxon>
        <taxon>Heterotrichea</taxon>
        <taxon>Heterotrichida</taxon>
        <taxon>Blepharismidae</taxon>
        <taxon>Blepharisma</taxon>
    </lineage>
</organism>
<evidence type="ECO:0008006" key="5">
    <source>
        <dbReference type="Google" id="ProtNLM"/>
    </source>
</evidence>
<accession>A0AAU9JZ61</accession>
<feature type="coiled-coil region" evidence="1">
    <location>
        <begin position="161"/>
        <end position="268"/>
    </location>
</feature>
<dbReference type="AlphaFoldDB" id="A0AAU9JZ61"/>
<dbReference type="PANTHER" id="PTHR31432:SF0">
    <property type="entry name" value="INTRAFLAGELLAR TRANSPORT PROTEIN 74 HOMOLOG"/>
    <property type="match status" value="1"/>
</dbReference>
<feature type="coiled-coil region" evidence="1">
    <location>
        <begin position="72"/>
        <end position="137"/>
    </location>
</feature>